<dbReference type="Gene3D" id="3.90.226.10">
    <property type="entry name" value="2-enoyl-CoA Hydratase, Chain A, domain 1"/>
    <property type="match status" value="1"/>
</dbReference>
<reference evidence="3 4" key="1">
    <citation type="submission" date="2016-03" db="EMBL/GenBank/DDBJ databases">
        <title>Draft genome sequence of Gluconobacter cerinus strain CECT 9110.</title>
        <authorList>
            <person name="Sainz F."/>
            <person name="Mas A."/>
            <person name="Torija M.J."/>
        </authorList>
    </citation>
    <scope>NUCLEOTIDE SEQUENCE [LARGE SCALE GENOMIC DNA]</scope>
    <source>
        <strain evidence="3 4">CECT 9110</strain>
    </source>
</reference>
<evidence type="ECO:0000259" key="2">
    <source>
        <dbReference type="SMART" id="SM00245"/>
    </source>
</evidence>
<dbReference type="PATRIC" id="fig|38307.3.peg.3214"/>
<sequence>MTKALYLILTVVFVGIFVPFLFRGMHKKDVDPEQVYVEFWNIMRNNYFDIYNRNIVLSDVEYNFRPLNGDYADLYNKSFYGIVNLMPSSHFSVMPSSFAMKKGAELLYSSTSMDVSSNNLICAGLVISSFQPIIRPEIVSIDQAGPFASQGIEPGWRIDSIQDSKKNLEYADVSVIDLGGRLHTFSIKKEKKILSDIVNMYSEMGRDLDPLRWIVERNLGITITAGRRTRLPEVSYIIPGSKASLEGIMVGDHIESLRYDINKEYTYVTISGDYKRKEISVKNNCKNNDKDFMKINHSISYVRFDNFDRESLDWLMNKSDDLSGDVIIDLRRNHGGRLSALDEFLGMFLGPGVEIGKEFRRDNIISEMTPLKSRKINSGKVIVLIGRSTSSAAEIAADVLHILGGALIYGDKSSGQVMTSNSFLLPDGGHVVLPIGEYRDPKGRRLEGVGVMPDWKPADDGSTAIRDVTLEKAETDLLNAGR</sequence>
<comment type="caution">
    <text evidence="3">The sequence shown here is derived from an EMBL/GenBank/DDBJ whole genome shotgun (WGS) entry which is preliminary data.</text>
</comment>
<dbReference type="InterPro" id="IPR005151">
    <property type="entry name" value="Tail-specific_protease"/>
</dbReference>
<dbReference type="SMART" id="SM00245">
    <property type="entry name" value="TSPc"/>
    <property type="match status" value="1"/>
</dbReference>
<keyword evidence="1" id="KW-0472">Membrane</keyword>
<dbReference type="PANTHER" id="PTHR32060:SF30">
    <property type="entry name" value="CARBOXY-TERMINAL PROCESSING PROTEASE CTPA"/>
    <property type="match status" value="1"/>
</dbReference>
<feature type="transmembrane region" description="Helical" evidence="1">
    <location>
        <begin position="6"/>
        <end position="22"/>
    </location>
</feature>
<keyword evidence="1" id="KW-0812">Transmembrane</keyword>
<protein>
    <submittedName>
        <fullName evidence="3">Peptidase S41</fullName>
    </submittedName>
</protein>
<dbReference type="GO" id="GO:0030288">
    <property type="term" value="C:outer membrane-bounded periplasmic space"/>
    <property type="evidence" value="ECO:0007669"/>
    <property type="project" value="TreeGrafter"/>
</dbReference>
<dbReference type="PANTHER" id="PTHR32060">
    <property type="entry name" value="TAIL-SPECIFIC PROTEASE"/>
    <property type="match status" value="1"/>
</dbReference>
<dbReference type="GO" id="GO:0008236">
    <property type="term" value="F:serine-type peptidase activity"/>
    <property type="evidence" value="ECO:0007669"/>
    <property type="project" value="InterPro"/>
</dbReference>
<name>A0A1B6VGQ1_9PROT</name>
<dbReference type="SUPFAM" id="SSF52096">
    <property type="entry name" value="ClpP/crotonase"/>
    <property type="match status" value="1"/>
</dbReference>
<dbReference type="Proteomes" id="UP000077786">
    <property type="component" value="Unassembled WGS sequence"/>
</dbReference>
<dbReference type="AlphaFoldDB" id="A0A1B6VGQ1"/>
<gene>
    <name evidence="3" type="ORF">A0123_03072</name>
</gene>
<dbReference type="CDD" id="cd06567">
    <property type="entry name" value="Peptidase_S41"/>
    <property type="match status" value="1"/>
</dbReference>
<organism evidence="3 4">
    <name type="scientific">Gluconobacter cerinus</name>
    <dbReference type="NCBI Taxonomy" id="38307"/>
    <lineage>
        <taxon>Bacteria</taxon>
        <taxon>Pseudomonadati</taxon>
        <taxon>Pseudomonadota</taxon>
        <taxon>Alphaproteobacteria</taxon>
        <taxon>Acetobacterales</taxon>
        <taxon>Acetobacteraceae</taxon>
        <taxon>Gluconobacter</taxon>
    </lineage>
</organism>
<keyword evidence="1" id="KW-1133">Transmembrane helix</keyword>
<evidence type="ECO:0000313" key="3">
    <source>
        <dbReference type="EMBL" id="OAJ66395.1"/>
    </source>
</evidence>
<dbReference type="InterPro" id="IPR029045">
    <property type="entry name" value="ClpP/crotonase-like_dom_sf"/>
</dbReference>
<dbReference type="Pfam" id="PF03572">
    <property type="entry name" value="Peptidase_S41"/>
    <property type="match status" value="1"/>
</dbReference>
<evidence type="ECO:0000256" key="1">
    <source>
        <dbReference type="SAM" id="Phobius"/>
    </source>
</evidence>
<accession>A0A1B6VGQ1</accession>
<dbReference type="GO" id="GO:0007165">
    <property type="term" value="P:signal transduction"/>
    <property type="evidence" value="ECO:0007669"/>
    <property type="project" value="TreeGrafter"/>
</dbReference>
<dbReference type="EMBL" id="LUTU01000017">
    <property type="protein sequence ID" value="OAJ66395.1"/>
    <property type="molecule type" value="Genomic_DNA"/>
</dbReference>
<dbReference type="GO" id="GO:0006508">
    <property type="term" value="P:proteolysis"/>
    <property type="evidence" value="ECO:0007669"/>
    <property type="project" value="InterPro"/>
</dbReference>
<proteinExistence type="predicted"/>
<feature type="domain" description="Tail specific protease" evidence="2">
    <location>
        <begin position="262"/>
        <end position="458"/>
    </location>
</feature>
<evidence type="ECO:0000313" key="4">
    <source>
        <dbReference type="Proteomes" id="UP000077786"/>
    </source>
</evidence>
<dbReference type="GO" id="GO:0004175">
    <property type="term" value="F:endopeptidase activity"/>
    <property type="evidence" value="ECO:0007669"/>
    <property type="project" value="TreeGrafter"/>
</dbReference>
<dbReference type="RefSeq" id="WP_064275482.1">
    <property type="nucleotide sequence ID" value="NZ_LUTU01000017.1"/>
</dbReference>